<dbReference type="InParanoid" id="C1GD18"/>
<dbReference type="HOGENOM" id="CLU_2004607_0_0_1"/>
<proteinExistence type="predicted"/>
<dbReference type="RefSeq" id="XP_010760898.1">
    <property type="nucleotide sequence ID" value="XM_010762596.1"/>
</dbReference>
<organism evidence="1 2">
    <name type="scientific">Paracoccidioides brasiliensis (strain Pb18)</name>
    <dbReference type="NCBI Taxonomy" id="502780"/>
    <lineage>
        <taxon>Eukaryota</taxon>
        <taxon>Fungi</taxon>
        <taxon>Dikarya</taxon>
        <taxon>Ascomycota</taxon>
        <taxon>Pezizomycotina</taxon>
        <taxon>Eurotiomycetes</taxon>
        <taxon>Eurotiomycetidae</taxon>
        <taxon>Onygenales</taxon>
        <taxon>Ajellomycetaceae</taxon>
        <taxon>Paracoccidioides</taxon>
    </lineage>
</organism>
<dbReference type="STRING" id="502780.C1GD18"/>
<evidence type="ECO:0000313" key="2">
    <source>
        <dbReference type="Proteomes" id="UP000001628"/>
    </source>
</evidence>
<dbReference type="Proteomes" id="UP000001628">
    <property type="component" value="Unassembled WGS sequence"/>
</dbReference>
<sequence length="124" mass="13454">MVVQTKISVLSVSVLVEPIVDWKEKIVLALHGDANGSGGAELEIVEVVGIFLLQFVRPSGTTLSILEKVFPSATDMALRSKYSPKLESFRVSILRATSFGYVEWNRAEGTSDGWWVGGIKLGTA</sequence>
<keyword evidence="2" id="KW-1185">Reference proteome</keyword>
<dbReference type="AlphaFoldDB" id="C1GD18"/>
<evidence type="ECO:0000313" key="1">
    <source>
        <dbReference type="EMBL" id="EEH49075.1"/>
    </source>
</evidence>
<dbReference type="EMBL" id="KN275962">
    <property type="protein sequence ID" value="EEH49075.1"/>
    <property type="molecule type" value="Genomic_DNA"/>
</dbReference>
<protein>
    <submittedName>
        <fullName evidence="1">Uncharacterized protein</fullName>
    </submittedName>
</protein>
<dbReference type="VEuPathDB" id="FungiDB:PADG_05154"/>
<dbReference type="KEGG" id="pbn:PADG_05154"/>
<accession>C1GD18</accession>
<dbReference type="OMA" id="VEPIVDW"/>
<dbReference type="GeneID" id="22584137"/>
<gene>
    <name evidence="1" type="ORF">PADG_05154</name>
</gene>
<reference evidence="1 2" key="1">
    <citation type="journal article" date="2011" name="PLoS Genet.">
        <title>Comparative genomic analysis of human fungal pathogens causing paracoccidioidomycosis.</title>
        <authorList>
            <person name="Desjardins C.A."/>
            <person name="Champion M.D."/>
            <person name="Holder J.W."/>
            <person name="Muszewska A."/>
            <person name="Goldberg J."/>
            <person name="Bailao A.M."/>
            <person name="Brigido M.M."/>
            <person name="Ferreira M.E."/>
            <person name="Garcia A.M."/>
            <person name="Grynberg M."/>
            <person name="Gujja S."/>
            <person name="Heiman D.I."/>
            <person name="Henn M.R."/>
            <person name="Kodira C.D."/>
            <person name="Leon-Narvaez H."/>
            <person name="Longo L.V."/>
            <person name="Ma L.J."/>
            <person name="Malavazi I."/>
            <person name="Matsuo A.L."/>
            <person name="Morais F.V."/>
            <person name="Pereira M."/>
            <person name="Rodriguez-Brito S."/>
            <person name="Sakthikumar S."/>
            <person name="Salem-Izacc S.M."/>
            <person name="Sykes S.M."/>
            <person name="Teixeira M.M."/>
            <person name="Vallejo M.C."/>
            <person name="Walter M.E."/>
            <person name="Yandava C."/>
            <person name="Young S."/>
            <person name="Zeng Q."/>
            <person name="Zucker J."/>
            <person name="Felipe M.S."/>
            <person name="Goldman G.H."/>
            <person name="Haas B.J."/>
            <person name="McEwen J.G."/>
            <person name="Nino-Vega G."/>
            <person name="Puccia R."/>
            <person name="San-Blas G."/>
            <person name="Soares C.M."/>
            <person name="Birren B.W."/>
            <person name="Cuomo C.A."/>
        </authorList>
    </citation>
    <scope>NUCLEOTIDE SEQUENCE [LARGE SCALE GENOMIC DNA]</scope>
    <source>
        <strain evidence="1 2">Pb18</strain>
    </source>
</reference>
<name>C1GD18_PARBD</name>